<comment type="caution">
    <text evidence="2">The sequence shown here is derived from an EMBL/GenBank/DDBJ whole genome shotgun (WGS) entry which is preliminary data.</text>
</comment>
<dbReference type="EMBL" id="SMRU01000018">
    <property type="protein sequence ID" value="TDF93677.1"/>
    <property type="molecule type" value="Genomic_DNA"/>
</dbReference>
<reference evidence="2 3" key="1">
    <citation type="submission" date="2019-03" db="EMBL/GenBank/DDBJ databases">
        <title>Whole genome sequence of Arthrobacter sp JH1-1.</title>
        <authorList>
            <person name="Trinh H.N."/>
        </authorList>
    </citation>
    <scope>NUCLEOTIDE SEQUENCE [LARGE SCALE GENOMIC DNA]</scope>
    <source>
        <strain evidence="2 3">JH1-1</strain>
    </source>
</reference>
<dbReference type="Proteomes" id="UP000295511">
    <property type="component" value="Unassembled WGS sequence"/>
</dbReference>
<dbReference type="Gene3D" id="1.10.10.10">
    <property type="entry name" value="Winged helix-like DNA-binding domain superfamily/Winged helix DNA-binding domain"/>
    <property type="match status" value="1"/>
</dbReference>
<dbReference type="InterPro" id="IPR005149">
    <property type="entry name" value="Tscrpt_reg_PadR_N"/>
</dbReference>
<dbReference type="Pfam" id="PF03551">
    <property type="entry name" value="PadR"/>
    <property type="match status" value="1"/>
</dbReference>
<accession>A0A4R5KH55</accession>
<organism evidence="2 3">
    <name type="scientific">Arthrobacter terricola</name>
    <dbReference type="NCBI Taxonomy" id="2547396"/>
    <lineage>
        <taxon>Bacteria</taxon>
        <taxon>Bacillati</taxon>
        <taxon>Actinomycetota</taxon>
        <taxon>Actinomycetes</taxon>
        <taxon>Micrococcales</taxon>
        <taxon>Micrococcaceae</taxon>
        <taxon>Arthrobacter</taxon>
    </lineage>
</organism>
<feature type="domain" description="Transcription regulator PadR N-terminal" evidence="1">
    <location>
        <begin position="7"/>
        <end position="78"/>
    </location>
</feature>
<dbReference type="AlphaFoldDB" id="A0A4R5KH55"/>
<dbReference type="PANTHER" id="PTHR43252">
    <property type="entry name" value="TRANSCRIPTIONAL REGULATOR YQJI"/>
    <property type="match status" value="1"/>
</dbReference>
<evidence type="ECO:0000313" key="2">
    <source>
        <dbReference type="EMBL" id="TDF93677.1"/>
    </source>
</evidence>
<protein>
    <submittedName>
        <fullName evidence="2">PadR family transcriptional regulator</fullName>
    </submittedName>
</protein>
<dbReference type="InterPro" id="IPR036390">
    <property type="entry name" value="WH_DNA-bd_sf"/>
</dbReference>
<dbReference type="InterPro" id="IPR036388">
    <property type="entry name" value="WH-like_DNA-bd_sf"/>
</dbReference>
<gene>
    <name evidence="2" type="ORF">E1809_15725</name>
</gene>
<dbReference type="OrthoDB" id="3186544at2"/>
<name>A0A4R5KH55_9MICC</name>
<evidence type="ECO:0000259" key="1">
    <source>
        <dbReference type="Pfam" id="PF03551"/>
    </source>
</evidence>
<dbReference type="SUPFAM" id="SSF46785">
    <property type="entry name" value="Winged helix' DNA-binding domain"/>
    <property type="match status" value="1"/>
</dbReference>
<sequence length="205" mass="23249">MKLEDILLGVLLEHPSTGYDLKKYLDVHGRFLRSNTQMSQVYRSLTAMEKQGWITHTVEPRPGAQDAKTYRVTDEGATVFLDWLTGPYQPPSRFQDPEFGARLSFAGFMSAEQLLRLLDVEIHTRQEEIARYRFRDRRENWAPTIPFDAEFADSLGERLHAIGAAAIDAHVAAMIELRRDLLDGKLSSRSLTALPGDLDRSDLSS</sequence>
<evidence type="ECO:0000313" key="3">
    <source>
        <dbReference type="Proteomes" id="UP000295511"/>
    </source>
</evidence>
<dbReference type="PANTHER" id="PTHR43252:SF2">
    <property type="entry name" value="TRANSCRIPTION REGULATOR, PADR-LIKE FAMILY"/>
    <property type="match status" value="1"/>
</dbReference>
<dbReference type="RefSeq" id="WP_133205181.1">
    <property type="nucleotide sequence ID" value="NZ_SMRU01000018.1"/>
</dbReference>
<proteinExistence type="predicted"/>
<keyword evidence="3" id="KW-1185">Reference proteome</keyword>